<dbReference type="Proteomes" id="UP000244161">
    <property type="component" value="Unassembled WGS sequence"/>
</dbReference>
<protein>
    <submittedName>
        <fullName evidence="1">Uncharacterized protein</fullName>
    </submittedName>
</protein>
<keyword evidence="2" id="KW-1185">Reference proteome</keyword>
<proteinExistence type="predicted"/>
<accession>A0A2T5IEE3</accession>
<evidence type="ECO:0000313" key="1">
    <source>
        <dbReference type="EMBL" id="PTQ82202.1"/>
    </source>
</evidence>
<gene>
    <name evidence="1" type="ORF">C8U37_1189</name>
</gene>
<dbReference type="EMBL" id="QAOM01000018">
    <property type="protein sequence ID" value="PTQ82202.1"/>
    <property type="molecule type" value="Genomic_DNA"/>
</dbReference>
<sequence length="46" mass="5383">MAVGVSLFFFEKFDTSTKALSFDKERTFVYNGWYKEAHDSDDPQNL</sequence>
<dbReference type="AlphaFoldDB" id="A0A2T5IEE3"/>
<name>A0A2T5IEE3_9LACT</name>
<evidence type="ECO:0000313" key="2">
    <source>
        <dbReference type="Proteomes" id="UP000244161"/>
    </source>
</evidence>
<comment type="caution">
    <text evidence="1">The sequence shown here is derived from an EMBL/GenBank/DDBJ whole genome shotgun (WGS) entry which is preliminary data.</text>
</comment>
<reference evidence="1 2" key="1">
    <citation type="submission" date="2018-04" db="EMBL/GenBank/DDBJ databases">
        <title>Genomic Encyclopedia of Archaeal and Bacterial Type Strains, Phase II (KMG-II): from individual species to whole genera.</title>
        <authorList>
            <person name="Goeker M."/>
        </authorList>
    </citation>
    <scope>NUCLEOTIDE SEQUENCE [LARGE SCALE GENOMIC DNA]</scope>
    <source>
        <strain evidence="1 2">DSM 18806</strain>
    </source>
</reference>
<organism evidence="1 2">
    <name type="scientific">Trichococcus patagoniensis</name>
    <dbReference type="NCBI Taxonomy" id="382641"/>
    <lineage>
        <taxon>Bacteria</taxon>
        <taxon>Bacillati</taxon>
        <taxon>Bacillota</taxon>
        <taxon>Bacilli</taxon>
        <taxon>Lactobacillales</taxon>
        <taxon>Carnobacteriaceae</taxon>
        <taxon>Trichococcus</taxon>
    </lineage>
</organism>